<accession>A0A024UJE5</accession>
<dbReference type="PROSITE" id="PS50096">
    <property type="entry name" value="IQ"/>
    <property type="match status" value="3"/>
</dbReference>
<evidence type="ECO:0000256" key="1">
    <source>
        <dbReference type="SAM" id="MobiDB-lite"/>
    </source>
</evidence>
<dbReference type="RefSeq" id="XP_008864390.1">
    <property type="nucleotide sequence ID" value="XM_008866168.1"/>
</dbReference>
<protein>
    <submittedName>
        <fullName evidence="2">Uncharacterized protein</fullName>
    </submittedName>
</protein>
<sequence length="597" mass="68678">MRRKSMFQAGISTKFTSQYKAPYHDTSLDAATAATARAERKLKMQEEAMLRQHERIALELEKVEASKRMIQRKQAREARRVAAECNAAAKVMQNAARTFLQRRKEHSAVAVIALAWQRHCVRAEQARHVRARAAQCIAGNLRLHVRRQRRKRGAVAVQRVARSYLARRTVDERWRQVFAQRSMARNASAVKIQSTFRRYVVRETFLDIRESVVHVQAAIRGHLCRQRHRRKRPPAAVHVTRLATSATRESSEHIEDAVSSGYVLEDATKGLVTDATEWEQSCAPSMVDVAPLHALSPVWRRGSLQLPKLQGCPKPAEGPLKVGKSILVQPSRPSRHRRRTIAVTLSPMPYKTVLVHQNDGDGSQESIARQQHHADLRRKLLLRKEHDRWKELVKQQLEAELEREASERRDMEREEKRVRLAAKLSRRRDKEFFKREWKHAVQRESRETTTMEREERASRVAWKVLARLEMAKLQRQLKQEKLDKAPPPLVNRYDRKKHGIPSKPPHERIDVVVVPASSQLKPRKKPRDASKPSNPTSNSTTPSHGQQHSSNQDELGHDPPTVVGFSYRDDDDGNDWDDCEFDDLVDETQLASLLITS</sequence>
<dbReference type="eggNOG" id="ENOG502S311">
    <property type="taxonomic scope" value="Eukaryota"/>
</dbReference>
<proteinExistence type="predicted"/>
<evidence type="ECO:0000313" key="2">
    <source>
        <dbReference type="EMBL" id="ETW06315.1"/>
    </source>
</evidence>
<feature type="region of interest" description="Disordered" evidence="1">
    <location>
        <begin position="477"/>
        <end position="580"/>
    </location>
</feature>
<dbReference type="VEuPathDB" id="FungiDB:H310_02599"/>
<feature type="compositionally biased region" description="Polar residues" evidence="1">
    <location>
        <begin position="544"/>
        <end position="553"/>
    </location>
</feature>
<feature type="compositionally biased region" description="Acidic residues" evidence="1">
    <location>
        <begin position="569"/>
        <end position="580"/>
    </location>
</feature>
<dbReference type="GeneID" id="20079649"/>
<gene>
    <name evidence="2" type="ORF">H310_02599</name>
</gene>
<dbReference type="Gene3D" id="1.20.5.190">
    <property type="match status" value="1"/>
</dbReference>
<feature type="compositionally biased region" description="Low complexity" evidence="1">
    <location>
        <begin position="532"/>
        <end position="543"/>
    </location>
</feature>
<dbReference type="InterPro" id="IPR000048">
    <property type="entry name" value="IQ_motif_EF-hand-BS"/>
</dbReference>
<dbReference type="Pfam" id="PF00612">
    <property type="entry name" value="IQ"/>
    <property type="match status" value="3"/>
</dbReference>
<dbReference type="STRING" id="157072.A0A024UJE5"/>
<name>A0A024UJE5_9STRA</name>
<dbReference type="AlphaFoldDB" id="A0A024UJE5"/>
<organism evidence="2">
    <name type="scientific">Aphanomyces invadans</name>
    <dbReference type="NCBI Taxonomy" id="157072"/>
    <lineage>
        <taxon>Eukaryota</taxon>
        <taxon>Sar</taxon>
        <taxon>Stramenopiles</taxon>
        <taxon>Oomycota</taxon>
        <taxon>Saprolegniomycetes</taxon>
        <taxon>Saprolegniales</taxon>
        <taxon>Verrucalvaceae</taxon>
        <taxon>Aphanomyces</taxon>
    </lineage>
</organism>
<dbReference type="SMART" id="SM00015">
    <property type="entry name" value="IQ"/>
    <property type="match status" value="4"/>
</dbReference>
<dbReference type="OrthoDB" id="79013at2759"/>
<dbReference type="EMBL" id="KI913955">
    <property type="protein sequence ID" value="ETW06315.1"/>
    <property type="molecule type" value="Genomic_DNA"/>
</dbReference>
<reference evidence="2" key="1">
    <citation type="submission" date="2013-12" db="EMBL/GenBank/DDBJ databases">
        <title>The Genome Sequence of Aphanomyces invadans NJM9701.</title>
        <authorList>
            <consortium name="The Broad Institute Genomics Platform"/>
            <person name="Russ C."/>
            <person name="Tyler B."/>
            <person name="van West P."/>
            <person name="Dieguez-Uribeondo J."/>
            <person name="Young S.K."/>
            <person name="Zeng Q."/>
            <person name="Gargeya S."/>
            <person name="Fitzgerald M."/>
            <person name="Abouelleil A."/>
            <person name="Alvarado L."/>
            <person name="Chapman S.B."/>
            <person name="Gainer-Dewar J."/>
            <person name="Goldberg J."/>
            <person name="Griggs A."/>
            <person name="Gujja S."/>
            <person name="Hansen M."/>
            <person name="Howarth C."/>
            <person name="Imamovic A."/>
            <person name="Ireland A."/>
            <person name="Larimer J."/>
            <person name="McCowan C."/>
            <person name="Murphy C."/>
            <person name="Pearson M."/>
            <person name="Poon T.W."/>
            <person name="Priest M."/>
            <person name="Roberts A."/>
            <person name="Saif S."/>
            <person name="Shea T."/>
            <person name="Sykes S."/>
            <person name="Wortman J."/>
            <person name="Nusbaum C."/>
            <person name="Birren B."/>
        </authorList>
    </citation>
    <scope>NUCLEOTIDE SEQUENCE [LARGE SCALE GENOMIC DNA]</scope>
    <source>
        <strain evidence="2">NJM9701</strain>
    </source>
</reference>